<evidence type="ECO:0000313" key="3">
    <source>
        <dbReference type="EMBL" id="MCS0609092.1"/>
    </source>
</evidence>
<keyword evidence="4" id="KW-1185">Reference proteome</keyword>
<feature type="domain" description="SAF" evidence="2">
    <location>
        <begin position="11"/>
        <end position="89"/>
    </location>
</feature>
<gene>
    <name evidence="3" type="ORF">NX773_13050</name>
</gene>
<keyword evidence="1" id="KW-0456">Lyase</keyword>
<dbReference type="InterPro" id="IPR044144">
    <property type="entry name" value="SAF_UxaA/GarD"/>
</dbReference>
<comment type="caution">
    <text evidence="3">The sequence shown here is derived from an EMBL/GenBank/DDBJ whole genome shotgun (WGS) entry which is preliminary data.</text>
</comment>
<dbReference type="Gene3D" id="2.30.130.110">
    <property type="match status" value="1"/>
</dbReference>
<dbReference type="GO" id="GO:0016787">
    <property type="term" value="F:hydrolase activity"/>
    <property type="evidence" value="ECO:0007669"/>
    <property type="project" value="UniProtKB-KW"/>
</dbReference>
<keyword evidence="3" id="KW-0378">Hydrolase</keyword>
<evidence type="ECO:0000259" key="2">
    <source>
        <dbReference type="SMART" id="SM00858"/>
    </source>
</evidence>
<sequence>MIHFVVHEDGDSVGTVVVEGVTAGSPLNGWVMEPDHVIEMRTVSDIPIGHKIALKDLQPGDTVIKYGVDIGKVVAPIKAGEHLHVHNVKTKRW</sequence>
<dbReference type="RefSeq" id="WP_258856767.1">
    <property type="nucleotide sequence ID" value="NZ_JANUGV010000003.1"/>
</dbReference>
<accession>A0ABT2BKQ5</accession>
<organism evidence="3 4">
    <name type="scientific">Massilia solisilvae</name>
    <dbReference type="NCBI Taxonomy" id="1811225"/>
    <lineage>
        <taxon>Bacteria</taxon>
        <taxon>Pseudomonadati</taxon>
        <taxon>Pseudomonadota</taxon>
        <taxon>Betaproteobacteria</taxon>
        <taxon>Burkholderiales</taxon>
        <taxon>Oxalobacteraceae</taxon>
        <taxon>Telluria group</taxon>
        <taxon>Massilia</taxon>
    </lineage>
</organism>
<evidence type="ECO:0000313" key="4">
    <source>
        <dbReference type="Proteomes" id="UP001205861"/>
    </source>
</evidence>
<protein>
    <submittedName>
        <fullName evidence="3">UxaA family hydrolase</fullName>
    </submittedName>
</protein>
<dbReference type="SMART" id="SM00858">
    <property type="entry name" value="SAF"/>
    <property type="match status" value="1"/>
</dbReference>
<dbReference type="EMBL" id="JANUGV010000003">
    <property type="protein sequence ID" value="MCS0609092.1"/>
    <property type="molecule type" value="Genomic_DNA"/>
</dbReference>
<name>A0ABT2BKQ5_9BURK</name>
<evidence type="ECO:0000256" key="1">
    <source>
        <dbReference type="ARBA" id="ARBA00023239"/>
    </source>
</evidence>
<reference evidence="3 4" key="1">
    <citation type="submission" date="2022-08" db="EMBL/GenBank/DDBJ databases">
        <title>Reclassification of Massilia species as members of the genera Telluria, Duganella, Pseudoduganella, Mokoshia gen. nov. and Zemynaea gen. nov. using orthogonal and non-orthogonal genome-based approaches.</title>
        <authorList>
            <person name="Bowman J.P."/>
        </authorList>
    </citation>
    <scope>NUCLEOTIDE SEQUENCE [LARGE SCALE GENOMIC DNA]</scope>
    <source>
        <strain evidence="3 4">JCM 31607</strain>
    </source>
</reference>
<dbReference type="InterPro" id="IPR013974">
    <property type="entry name" value="SAF"/>
</dbReference>
<dbReference type="CDD" id="cd11613">
    <property type="entry name" value="SAF_AH_GD"/>
    <property type="match status" value="1"/>
</dbReference>
<proteinExistence type="predicted"/>
<dbReference type="Proteomes" id="UP001205861">
    <property type="component" value="Unassembled WGS sequence"/>
</dbReference>